<reference evidence="7 8" key="1">
    <citation type="journal article" name="Sci. Rep.">
        <title>Genome-scale phylogenetic analyses confirm Olpidium as the closest living zoosporic fungus to the non-flagellated, terrestrial fungi.</title>
        <authorList>
            <person name="Chang Y."/>
            <person name="Rochon D."/>
            <person name="Sekimoto S."/>
            <person name="Wang Y."/>
            <person name="Chovatia M."/>
            <person name="Sandor L."/>
            <person name="Salamov A."/>
            <person name="Grigoriev I.V."/>
            <person name="Stajich J.E."/>
            <person name="Spatafora J.W."/>
        </authorList>
    </citation>
    <scope>NUCLEOTIDE SEQUENCE [LARGE SCALE GENOMIC DNA]</scope>
    <source>
        <strain evidence="7">S191</strain>
    </source>
</reference>
<dbReference type="InterPro" id="IPR007051">
    <property type="entry name" value="CHORD_dom"/>
</dbReference>
<dbReference type="Proteomes" id="UP000673691">
    <property type="component" value="Unassembled WGS sequence"/>
</dbReference>
<feature type="non-terminal residue" evidence="7">
    <location>
        <position position="1"/>
    </location>
</feature>
<dbReference type="PROSITE" id="PS51203">
    <property type="entry name" value="CS"/>
    <property type="match status" value="1"/>
</dbReference>
<dbReference type="InterPro" id="IPR007052">
    <property type="entry name" value="CS_dom"/>
</dbReference>
<name>A0A8H7ZVC8_9FUNG</name>
<dbReference type="AlphaFoldDB" id="A0A8H7ZVC8"/>
<dbReference type="GO" id="GO:0046872">
    <property type="term" value="F:metal ion binding"/>
    <property type="evidence" value="ECO:0007669"/>
    <property type="project" value="UniProtKB-KW"/>
</dbReference>
<evidence type="ECO:0000259" key="6">
    <source>
        <dbReference type="PROSITE" id="PS51401"/>
    </source>
</evidence>
<evidence type="ECO:0000256" key="1">
    <source>
        <dbReference type="ARBA" id="ARBA00022723"/>
    </source>
</evidence>
<gene>
    <name evidence="7" type="ORF">BJ554DRAFT_7632</name>
</gene>
<protein>
    <submittedName>
        <fullName evidence="7">Diploid state maintenance protein chpA</fullName>
    </submittedName>
</protein>
<dbReference type="SUPFAM" id="SSF49764">
    <property type="entry name" value="HSP20-like chaperones"/>
    <property type="match status" value="1"/>
</dbReference>
<comment type="caution">
    <text evidence="7">The sequence shown here is derived from an EMBL/GenBank/DDBJ whole genome shotgun (WGS) entry which is preliminary data.</text>
</comment>
<evidence type="ECO:0000259" key="5">
    <source>
        <dbReference type="PROSITE" id="PS51203"/>
    </source>
</evidence>
<organism evidence="7 8">
    <name type="scientific">Olpidium bornovanus</name>
    <dbReference type="NCBI Taxonomy" id="278681"/>
    <lineage>
        <taxon>Eukaryota</taxon>
        <taxon>Fungi</taxon>
        <taxon>Fungi incertae sedis</taxon>
        <taxon>Olpidiomycota</taxon>
        <taxon>Olpidiomycotina</taxon>
        <taxon>Olpidiomycetes</taxon>
        <taxon>Olpidiales</taxon>
        <taxon>Olpidiaceae</taxon>
        <taxon>Olpidium</taxon>
    </lineage>
</organism>
<evidence type="ECO:0000256" key="2">
    <source>
        <dbReference type="ARBA" id="ARBA00022737"/>
    </source>
</evidence>
<keyword evidence="1" id="KW-0479">Metal-binding</keyword>
<dbReference type="PANTHER" id="PTHR46983:SF3">
    <property type="entry name" value="CHPADIPLOID STATE MAINTENANCE PROTEIN CHPA"/>
    <property type="match status" value="1"/>
</dbReference>
<dbReference type="EMBL" id="JAEFCI010005376">
    <property type="protein sequence ID" value="KAG5460333.1"/>
    <property type="molecule type" value="Genomic_DNA"/>
</dbReference>
<dbReference type="Pfam" id="PF04968">
    <property type="entry name" value="CHORD"/>
    <property type="match status" value="1"/>
</dbReference>
<keyword evidence="8" id="KW-1185">Reference proteome</keyword>
<dbReference type="Pfam" id="PF04969">
    <property type="entry name" value="CS"/>
    <property type="match status" value="1"/>
</dbReference>
<feature type="domain" description="CS" evidence="5">
    <location>
        <begin position="162"/>
        <end position="259"/>
    </location>
</feature>
<accession>A0A8H7ZVC8</accession>
<feature type="region of interest" description="Disordered" evidence="4">
    <location>
        <begin position="15"/>
        <end position="71"/>
    </location>
</feature>
<evidence type="ECO:0000313" key="7">
    <source>
        <dbReference type="EMBL" id="KAG5460333.1"/>
    </source>
</evidence>
<evidence type="ECO:0000256" key="3">
    <source>
        <dbReference type="ARBA" id="ARBA00022833"/>
    </source>
</evidence>
<dbReference type="InterPro" id="IPR008978">
    <property type="entry name" value="HSP20-like_chaperone"/>
</dbReference>
<feature type="domain" description="CHORD" evidence="6">
    <location>
        <begin position="81"/>
        <end position="148"/>
    </location>
</feature>
<evidence type="ECO:0000256" key="4">
    <source>
        <dbReference type="SAM" id="MobiDB-lite"/>
    </source>
</evidence>
<dbReference type="Gene3D" id="4.10.1130.20">
    <property type="match status" value="1"/>
</dbReference>
<dbReference type="CDD" id="cd06466">
    <property type="entry name" value="p23_CS_SGT1_like"/>
    <property type="match status" value="1"/>
</dbReference>
<keyword evidence="3" id="KW-0862">Zinc</keyword>
<keyword evidence="2" id="KW-0677">Repeat</keyword>
<dbReference type="Gene3D" id="2.60.40.790">
    <property type="match status" value="1"/>
</dbReference>
<dbReference type="InterPro" id="IPR039790">
    <property type="entry name" value="CHRD1"/>
</dbReference>
<evidence type="ECO:0000313" key="8">
    <source>
        <dbReference type="Proteomes" id="UP000673691"/>
    </source>
</evidence>
<dbReference type="PANTHER" id="PTHR46983">
    <property type="entry name" value="CYSTEINE AND HISTIDINE-RICH DOMAIN-CONTAINING PROTEIN 1"/>
    <property type="match status" value="1"/>
</dbReference>
<proteinExistence type="predicted"/>
<dbReference type="PROSITE" id="PS51401">
    <property type="entry name" value="CHORD"/>
    <property type="match status" value="1"/>
</dbReference>
<sequence>KRVTTFDEFVEIPGCCSGAHTSEPTEAPKPVVTAPGAQQNNRGASGAAEGAPGQVSGAHHIPPPPEAEDDLSISVPAGAKCLRRGCGATYVDEAASRRTSADGPPLCSYHPGAPVFHEGSKGYSCCPRKVLEFDEFLKLAGCKTSGNHRFLGGREEDKARENVELKIDWYQTPTSVILSVFGKKADKQLSTIAFADGEITIDLKLPEGKAYHKVVPLSQPIVAAESKYDVGTVGSKTMFLANDAPLYATPPEAQAEVRK</sequence>
<dbReference type="OrthoDB" id="1898560at2759"/>